<dbReference type="EMBL" id="JACHFQ010000004">
    <property type="protein sequence ID" value="MBB5226161.1"/>
    <property type="molecule type" value="Genomic_DNA"/>
</dbReference>
<evidence type="ECO:0000256" key="7">
    <source>
        <dbReference type="SAM" id="Phobius"/>
    </source>
</evidence>
<evidence type="ECO:0000256" key="3">
    <source>
        <dbReference type="ARBA" id="ARBA00022475"/>
    </source>
</evidence>
<keyword evidence="3" id="KW-1003">Cell membrane</keyword>
<accession>A0A7W8G9G1</accession>
<evidence type="ECO:0000256" key="5">
    <source>
        <dbReference type="ARBA" id="ARBA00022989"/>
    </source>
</evidence>
<evidence type="ECO:0000256" key="4">
    <source>
        <dbReference type="ARBA" id="ARBA00022692"/>
    </source>
</evidence>
<evidence type="ECO:0000313" key="8">
    <source>
        <dbReference type="EMBL" id="MBB5226161.1"/>
    </source>
</evidence>
<dbReference type="Proteomes" id="UP000518887">
    <property type="component" value="Unassembled WGS sequence"/>
</dbReference>
<dbReference type="AlphaFoldDB" id="A0A7W8G9G1"/>
<evidence type="ECO:0000313" key="9">
    <source>
        <dbReference type="Proteomes" id="UP000518887"/>
    </source>
</evidence>
<name>A0A7W8G9G1_9SPIR</name>
<evidence type="ECO:0000256" key="1">
    <source>
        <dbReference type="ARBA" id="ARBA00004141"/>
    </source>
</evidence>
<feature type="transmembrane region" description="Helical" evidence="7">
    <location>
        <begin position="310"/>
        <end position="334"/>
    </location>
</feature>
<evidence type="ECO:0008006" key="10">
    <source>
        <dbReference type="Google" id="ProtNLM"/>
    </source>
</evidence>
<evidence type="ECO:0000256" key="6">
    <source>
        <dbReference type="ARBA" id="ARBA00023136"/>
    </source>
</evidence>
<evidence type="ECO:0000256" key="2">
    <source>
        <dbReference type="ARBA" id="ARBA00022448"/>
    </source>
</evidence>
<dbReference type="Pfam" id="PF03547">
    <property type="entry name" value="Mem_trans"/>
    <property type="match status" value="1"/>
</dbReference>
<feature type="transmembrane region" description="Helical" evidence="7">
    <location>
        <begin position="6"/>
        <end position="26"/>
    </location>
</feature>
<comment type="caution">
    <text evidence="8">The sequence shown here is derived from an EMBL/GenBank/DDBJ whole genome shotgun (WGS) entry which is preliminary data.</text>
</comment>
<keyword evidence="2" id="KW-0813">Transport</keyword>
<sequence length="337" mass="36607">MLSNLFFTLNAVLPIVLIIAVGYFLKRIRLLDEKFFPLLNKLCFRCCLPCLLFFNVYNVENLFEITQYGAISLFAILSTLLFFFLSVFIVRLTVRDDRQKAVMVQCTFRSNYAIIGISLAMSISSGDARPVVAASILSSVSIPTFNVLAIIALSLFVSENGKKVSLLSVLKKIATNPLILGVFSGIVCLSVRYIIPVAPDGSKYFTIKQNLPFIYKTISMLAQSASPVALLALGGNFTFSAVARLKYKIIAGVIARTVICPLVCLSAAYALGFRSLEFPALIALFGTPLAVSTVPMTAEMGSDAELAGQLVVWTTLVSAFSLFAIIFTCAQLGLLPN</sequence>
<feature type="transmembrane region" description="Helical" evidence="7">
    <location>
        <begin position="278"/>
        <end position="298"/>
    </location>
</feature>
<organism evidence="8 9">
    <name type="scientific">Treponema ruminis</name>
    <dbReference type="NCBI Taxonomy" id="744515"/>
    <lineage>
        <taxon>Bacteria</taxon>
        <taxon>Pseudomonadati</taxon>
        <taxon>Spirochaetota</taxon>
        <taxon>Spirochaetia</taxon>
        <taxon>Spirochaetales</taxon>
        <taxon>Treponemataceae</taxon>
        <taxon>Treponema</taxon>
    </lineage>
</organism>
<protein>
    <recommendedName>
        <fullName evidence="10">AEC family transporter</fullName>
    </recommendedName>
</protein>
<keyword evidence="5 7" id="KW-1133">Transmembrane helix</keyword>
<comment type="subcellular location">
    <subcellularLocation>
        <location evidence="1">Membrane</location>
        <topology evidence="1">Multi-pass membrane protein</topology>
    </subcellularLocation>
</comment>
<dbReference type="PANTHER" id="PTHR36838:SF4">
    <property type="entry name" value="AUXIN EFFLUX CARRIER FAMILY PROTEIN"/>
    <property type="match status" value="1"/>
</dbReference>
<gene>
    <name evidence="8" type="ORF">HNP76_001529</name>
</gene>
<dbReference type="GO" id="GO:0055085">
    <property type="term" value="P:transmembrane transport"/>
    <property type="evidence" value="ECO:0007669"/>
    <property type="project" value="InterPro"/>
</dbReference>
<dbReference type="RefSeq" id="WP_184659156.1">
    <property type="nucleotide sequence ID" value="NZ_CP031518.1"/>
</dbReference>
<proteinExistence type="predicted"/>
<keyword evidence="4 7" id="KW-0812">Transmembrane</keyword>
<feature type="transmembrane region" description="Helical" evidence="7">
    <location>
        <begin position="131"/>
        <end position="157"/>
    </location>
</feature>
<dbReference type="InterPro" id="IPR004776">
    <property type="entry name" value="Mem_transp_PIN-like"/>
</dbReference>
<feature type="transmembrane region" description="Helical" evidence="7">
    <location>
        <begin position="218"/>
        <end position="237"/>
    </location>
</feature>
<dbReference type="PANTHER" id="PTHR36838">
    <property type="entry name" value="AUXIN EFFLUX CARRIER FAMILY PROTEIN"/>
    <property type="match status" value="1"/>
</dbReference>
<dbReference type="GO" id="GO:0016020">
    <property type="term" value="C:membrane"/>
    <property type="evidence" value="ECO:0007669"/>
    <property type="project" value="UniProtKB-SubCell"/>
</dbReference>
<feature type="transmembrane region" description="Helical" evidence="7">
    <location>
        <begin position="38"/>
        <end position="57"/>
    </location>
</feature>
<keyword evidence="6 7" id="KW-0472">Membrane</keyword>
<reference evidence="8 9" key="1">
    <citation type="submission" date="2020-08" db="EMBL/GenBank/DDBJ databases">
        <title>Genomic Encyclopedia of Type Strains, Phase IV (KMG-IV): sequencing the most valuable type-strain genomes for metagenomic binning, comparative biology and taxonomic classification.</title>
        <authorList>
            <person name="Goeker M."/>
        </authorList>
    </citation>
    <scope>NUCLEOTIDE SEQUENCE [LARGE SCALE GENOMIC DNA]</scope>
    <source>
        <strain evidence="8 9">DSM 103462</strain>
    </source>
</reference>
<feature type="transmembrane region" description="Helical" evidence="7">
    <location>
        <begin position="69"/>
        <end position="94"/>
    </location>
</feature>
<feature type="transmembrane region" description="Helical" evidence="7">
    <location>
        <begin position="249"/>
        <end position="272"/>
    </location>
</feature>
<feature type="transmembrane region" description="Helical" evidence="7">
    <location>
        <begin position="178"/>
        <end position="198"/>
    </location>
</feature>
<keyword evidence="9" id="KW-1185">Reference proteome</keyword>